<dbReference type="PANTHER" id="PTHR34216">
    <property type="match status" value="1"/>
</dbReference>
<dbReference type="Gene3D" id="3.20.20.370">
    <property type="entry name" value="Glycoside hydrolase/deacetylase"/>
    <property type="match status" value="1"/>
</dbReference>
<proteinExistence type="predicted"/>
<comment type="caution">
    <text evidence="3">The sequence shown here is derived from an EMBL/GenBank/DDBJ whole genome shotgun (WGS) entry which is preliminary data.</text>
</comment>
<dbReference type="PROSITE" id="PS51677">
    <property type="entry name" value="NODB"/>
    <property type="match status" value="1"/>
</dbReference>
<dbReference type="SUPFAM" id="SSF88713">
    <property type="entry name" value="Glycoside hydrolase/deacetylase"/>
    <property type="match status" value="1"/>
</dbReference>
<dbReference type="Proteomes" id="UP001501757">
    <property type="component" value="Unassembled WGS sequence"/>
</dbReference>
<protein>
    <recommendedName>
        <fullName evidence="2">NodB homology domain-containing protein</fullName>
    </recommendedName>
</protein>
<name>A0ABN0XA49_9ALTE</name>
<dbReference type="InterPro" id="IPR051398">
    <property type="entry name" value="Polysacch_Deacetylase"/>
</dbReference>
<gene>
    <name evidence="3" type="ORF">GCM10009092_24050</name>
</gene>
<organism evidence="3 4">
    <name type="scientific">Bowmanella denitrificans</name>
    <dbReference type="NCBI Taxonomy" id="366582"/>
    <lineage>
        <taxon>Bacteria</taxon>
        <taxon>Pseudomonadati</taxon>
        <taxon>Pseudomonadota</taxon>
        <taxon>Gammaproteobacteria</taxon>
        <taxon>Alteromonadales</taxon>
        <taxon>Alteromonadaceae</taxon>
        <taxon>Bowmanella</taxon>
    </lineage>
</organism>
<dbReference type="InterPro" id="IPR002509">
    <property type="entry name" value="NODB_dom"/>
</dbReference>
<keyword evidence="1" id="KW-0732">Signal</keyword>
<dbReference type="PANTHER" id="PTHR34216:SF7">
    <property type="entry name" value="POLY-BETA-1,6-N-ACETYL-D-GLUCOSAMINE N-DEACETYLASE"/>
    <property type="match status" value="1"/>
</dbReference>
<keyword evidence="4" id="KW-1185">Reference proteome</keyword>
<dbReference type="PROSITE" id="PS51257">
    <property type="entry name" value="PROKAR_LIPOPROTEIN"/>
    <property type="match status" value="1"/>
</dbReference>
<dbReference type="RefSeq" id="WP_146027092.1">
    <property type="nucleotide sequence ID" value="NZ_BAAAEI010000012.1"/>
</dbReference>
<dbReference type="EMBL" id="BAAAEI010000012">
    <property type="protein sequence ID" value="GAA0359009.1"/>
    <property type="molecule type" value="Genomic_DNA"/>
</dbReference>
<sequence length="325" mass="36764">MTSRLAILILCILLSGCTISNRKLIAQSDHFWIVETRHNDSFPALAQDYLDDPALASVIARYNPGQSLQTGTLVAIPRKNLNPAAVYTQGVQVVPILCYHQFTQKDKSTNSMVVTARAFEKQMAYLKEHGYQVVTLDDVADFLNGEKNLPDKAVVITIDDGYASYYQVAYPILKKYGYPSTLFVYTDFVGIGRSLSWQQINELNEDPQVSIQSHSKSHSNLAASQDETTNDYLFRLTQEVEKPDQILRHKTQKDISHFAYPYGNSSPELVKLLKDRDYQLALTVRKGSNPSFAAPYLLRRTMIYGQDSLNGFSSKLEVFRQMNLK</sequence>
<evidence type="ECO:0000313" key="3">
    <source>
        <dbReference type="EMBL" id="GAA0359009.1"/>
    </source>
</evidence>
<evidence type="ECO:0000259" key="2">
    <source>
        <dbReference type="PROSITE" id="PS51677"/>
    </source>
</evidence>
<accession>A0ABN0XA49</accession>
<dbReference type="CDD" id="cd10969">
    <property type="entry name" value="CE4_Ecf1_like_5s"/>
    <property type="match status" value="1"/>
</dbReference>
<feature type="domain" description="NodB homology" evidence="2">
    <location>
        <begin position="152"/>
        <end position="325"/>
    </location>
</feature>
<evidence type="ECO:0000256" key="1">
    <source>
        <dbReference type="ARBA" id="ARBA00022729"/>
    </source>
</evidence>
<dbReference type="InterPro" id="IPR011330">
    <property type="entry name" value="Glyco_hydro/deAcase_b/a-brl"/>
</dbReference>
<reference evidence="3 4" key="1">
    <citation type="journal article" date="2019" name="Int. J. Syst. Evol. Microbiol.">
        <title>The Global Catalogue of Microorganisms (GCM) 10K type strain sequencing project: providing services to taxonomists for standard genome sequencing and annotation.</title>
        <authorList>
            <consortium name="The Broad Institute Genomics Platform"/>
            <consortium name="The Broad Institute Genome Sequencing Center for Infectious Disease"/>
            <person name="Wu L."/>
            <person name="Ma J."/>
        </authorList>
    </citation>
    <scope>NUCLEOTIDE SEQUENCE [LARGE SCALE GENOMIC DNA]</scope>
    <source>
        <strain evidence="3 4">JCM 13378</strain>
    </source>
</reference>
<dbReference type="Pfam" id="PF01522">
    <property type="entry name" value="Polysacc_deac_1"/>
    <property type="match status" value="1"/>
</dbReference>
<evidence type="ECO:0000313" key="4">
    <source>
        <dbReference type="Proteomes" id="UP001501757"/>
    </source>
</evidence>